<dbReference type="PANTHER" id="PTHR46455">
    <property type="entry name" value="SET AND MYND DOMAIN CONTAINING, ARTHROPOD-SPECIFIC, MEMBER 4, ISOFORM A"/>
    <property type="match status" value="1"/>
</dbReference>
<proteinExistence type="predicted"/>
<gene>
    <name evidence="2" type="ORF">CHILSU_LOCUS8325</name>
</gene>
<keyword evidence="3" id="KW-1185">Reference proteome</keyword>
<dbReference type="PANTHER" id="PTHR46455:SF3">
    <property type="entry name" value="SET AND MYND DOMAIN CONTAINING, ARTHROPOD-SPECIFIC, MEMBER 9, ISOFORM A-RELATED"/>
    <property type="match status" value="1"/>
</dbReference>
<dbReference type="EMBL" id="OU963896">
    <property type="protein sequence ID" value="CAH0404975.1"/>
    <property type="molecule type" value="Genomic_DNA"/>
</dbReference>
<name>A0ABN8B8T4_CHISP</name>
<dbReference type="Gene3D" id="1.10.220.160">
    <property type="match status" value="1"/>
</dbReference>
<evidence type="ECO:0000313" key="2">
    <source>
        <dbReference type="EMBL" id="CAH0404975.1"/>
    </source>
</evidence>
<feature type="domain" description="SET" evidence="1">
    <location>
        <begin position="41"/>
        <end position="271"/>
    </location>
</feature>
<dbReference type="InterPro" id="IPR053010">
    <property type="entry name" value="SET_SmydA-8"/>
</dbReference>
<accession>A0ABN8B8T4</accession>
<evidence type="ECO:0000313" key="3">
    <source>
        <dbReference type="Proteomes" id="UP001153292"/>
    </source>
</evidence>
<dbReference type="InterPro" id="IPR046341">
    <property type="entry name" value="SET_dom_sf"/>
</dbReference>
<dbReference type="SMART" id="SM00317">
    <property type="entry name" value="SET"/>
    <property type="match status" value="1"/>
</dbReference>
<dbReference type="Gene3D" id="6.10.140.2220">
    <property type="match status" value="1"/>
</dbReference>
<dbReference type="SUPFAM" id="SSF82199">
    <property type="entry name" value="SET domain"/>
    <property type="match status" value="1"/>
</dbReference>
<reference evidence="2" key="1">
    <citation type="submission" date="2021-12" db="EMBL/GenBank/DDBJ databases">
        <authorList>
            <person name="King R."/>
        </authorList>
    </citation>
    <scope>NUCLEOTIDE SEQUENCE</scope>
</reference>
<dbReference type="Gene3D" id="2.170.270.10">
    <property type="entry name" value="SET domain"/>
    <property type="match status" value="1"/>
</dbReference>
<dbReference type="Proteomes" id="UP001153292">
    <property type="component" value="Chromosome 3"/>
</dbReference>
<organism evidence="2 3">
    <name type="scientific">Chilo suppressalis</name>
    <name type="common">Asiatic rice borer moth</name>
    <dbReference type="NCBI Taxonomy" id="168631"/>
    <lineage>
        <taxon>Eukaryota</taxon>
        <taxon>Metazoa</taxon>
        <taxon>Ecdysozoa</taxon>
        <taxon>Arthropoda</taxon>
        <taxon>Hexapoda</taxon>
        <taxon>Insecta</taxon>
        <taxon>Pterygota</taxon>
        <taxon>Neoptera</taxon>
        <taxon>Endopterygota</taxon>
        <taxon>Lepidoptera</taxon>
        <taxon>Glossata</taxon>
        <taxon>Ditrysia</taxon>
        <taxon>Pyraloidea</taxon>
        <taxon>Crambidae</taxon>
        <taxon>Crambinae</taxon>
        <taxon>Chilo</taxon>
    </lineage>
</organism>
<dbReference type="CDD" id="cd20071">
    <property type="entry name" value="SET_SMYD"/>
    <property type="match status" value="1"/>
</dbReference>
<dbReference type="InterPro" id="IPR001214">
    <property type="entry name" value="SET_dom"/>
</dbReference>
<protein>
    <recommendedName>
        <fullName evidence="1">SET domain-containing protein</fullName>
    </recommendedName>
</protein>
<evidence type="ECO:0000259" key="1">
    <source>
        <dbReference type="SMART" id="SM00317"/>
    </source>
</evidence>
<sequence>MGGVSEARSLASIQSYYSDFRLGCIMALMSAPDQTPISEQTVWVIKKSKISGRGLFATKQIKRGDLIFKNKPLIIGPRGDHARDSFCSTCYTIESNCTPCNTCSLLLCSQCTMNENHTKECDFIFGNWKLKPNCDKQPADLTRSLIYIRSLLLDEEEKHLLSIFQKNNDKFPVEELEALCNNYVITEEQVRFMKSVDSIFKSNAFRVAHDKNSKKVPLRGLYLISGLMNHSCLPNTRNVFCKNHNMAVYATRDIAEGEEILTCYTGLLWCTPARRCQLQKTKHFWCKCERCCDRTEKGTKLAAFKCLNKACIGVILPINPLDPISDWQCERCESSVATAKISALQSVLGSLLSTLDLENQFHLESLVVEKLPHVIPYTNHIFIDLGLRLAMKLGFAEELKLKELSESRLSLKESLCRGTLRTVAALGAGDAHLRGLLLYHLHAALAERARRCPSLYEVPTNQGLCPPGAESLCRGTLRTVTVLVAGDAHLPLAELKTEIECTIEQAFSILQGDISAPPDIELRYTYLGPGSDKPHRERFFILDG</sequence>
<dbReference type="Pfam" id="PF00856">
    <property type="entry name" value="SET"/>
    <property type="match status" value="1"/>
</dbReference>